<gene>
    <name evidence="6" type="primary">penD</name>
</gene>
<comment type="cofactor">
    <cofactor evidence="1">
        <name>NAD(+)</name>
        <dbReference type="ChEBI" id="CHEBI:57540"/>
    </cofactor>
</comment>
<dbReference type="NCBIfam" id="NF004005">
    <property type="entry name" value="PRK05476.2-3"/>
    <property type="match status" value="1"/>
</dbReference>
<evidence type="ECO:0000259" key="5">
    <source>
        <dbReference type="SMART" id="SM00997"/>
    </source>
</evidence>
<evidence type="ECO:0000256" key="3">
    <source>
        <dbReference type="ARBA" id="ARBA00022563"/>
    </source>
</evidence>
<dbReference type="InterPro" id="IPR042172">
    <property type="entry name" value="Adenosylhomocyst_ase-like_sf"/>
</dbReference>
<dbReference type="SUPFAM" id="SSF51735">
    <property type="entry name" value="NAD(P)-binding Rossmann-fold domains"/>
    <property type="match status" value="1"/>
</dbReference>
<accession>A0A1S5NNJ9</accession>
<dbReference type="PROSITE" id="PS00739">
    <property type="entry name" value="ADOHCYASE_2"/>
    <property type="match status" value="1"/>
</dbReference>
<dbReference type="EMBL" id="KJ856912">
    <property type="protein sequence ID" value="AKA87337.1"/>
    <property type="molecule type" value="Genomic_DNA"/>
</dbReference>
<evidence type="ECO:0000256" key="2">
    <source>
        <dbReference type="ARBA" id="ARBA00007122"/>
    </source>
</evidence>
<dbReference type="InterPro" id="IPR036291">
    <property type="entry name" value="NAD(P)-bd_dom_sf"/>
</dbReference>
<dbReference type="Pfam" id="PF00670">
    <property type="entry name" value="AdoHcyase_NAD"/>
    <property type="match status" value="1"/>
</dbReference>
<dbReference type="AlphaFoldDB" id="A0A1S5NNJ9"/>
<dbReference type="PANTHER" id="PTHR23420">
    <property type="entry name" value="ADENOSYLHOMOCYSTEINASE"/>
    <property type="match status" value="1"/>
</dbReference>
<evidence type="ECO:0000256" key="4">
    <source>
        <dbReference type="ARBA" id="ARBA00023027"/>
    </source>
</evidence>
<dbReference type="InterPro" id="IPR020082">
    <property type="entry name" value="S-Ado-L-homoCys_hydrolase_CS"/>
</dbReference>
<dbReference type="SMART" id="SM00997">
    <property type="entry name" value="AdoHcyase_NAD"/>
    <property type="match status" value="1"/>
</dbReference>
<dbReference type="InterPro" id="IPR015878">
    <property type="entry name" value="Ado_hCys_hydrolase_NAD-bd"/>
</dbReference>
<comment type="similarity">
    <text evidence="2">Belongs to the adenosylhomocysteinase family.</text>
</comment>
<evidence type="ECO:0000313" key="6">
    <source>
        <dbReference type="EMBL" id="AKA87337.1"/>
    </source>
</evidence>
<dbReference type="GO" id="GO:0004013">
    <property type="term" value="F:adenosylhomocysteinase activity"/>
    <property type="evidence" value="ECO:0007669"/>
    <property type="project" value="TreeGrafter"/>
</dbReference>
<keyword evidence="3" id="KW-0554">One-carbon metabolism</keyword>
<name>A0A1S5NNJ9_STRAT</name>
<organism evidence="6">
    <name type="scientific">Streptomyces antibioticus</name>
    <dbReference type="NCBI Taxonomy" id="1890"/>
    <lineage>
        <taxon>Bacteria</taxon>
        <taxon>Bacillati</taxon>
        <taxon>Actinomycetota</taxon>
        <taxon>Actinomycetes</taxon>
        <taxon>Kitasatosporales</taxon>
        <taxon>Streptomycetaceae</taxon>
        <taxon>Streptomyces</taxon>
    </lineage>
</organism>
<dbReference type="Gene3D" id="3.40.50.720">
    <property type="entry name" value="NAD(P)-binding Rossmann-like Domain"/>
    <property type="match status" value="1"/>
</dbReference>
<sequence length="396" mass="42450">MVRMPTMEWVAGSCRLLASTAADFERDRPFEGLRIGAAIHLEPKTATLLMVLARGGADVVATGNLGTSQGATLTFLREQGITVIGDRTRDPQAQDACLRQVLATRPDLLLDNGGDLFLRYLDAPYEGLRGGTEETTSGRAQLMPVRDRIKRPVLVINDSPIKQFAENTHAVGQSVLESFLRITNRATNGRRVTVVGYGACGRGIAKNFAHAHACVAVWDVDPVRRLEALFDGYAVPGRPEALASADIIVTSTGHPGIITADDLYLLSDGVILVNAGHLPWEIDVPGLLAHPKVLTCTEPAEGLQTLTTTSGARVNILTEGHMVNLNGPRPLGNSVESMDLGFTLQARCLEAIATGRVPADQCVVPVPPEIDARVAQAYVDLAGEKRPMNAYPAEEQ</sequence>
<keyword evidence="4" id="KW-0520">NAD</keyword>
<reference evidence="6" key="1">
    <citation type="journal article" date="2017" name="Cell Chem. Biol.">
        <title>An Unusual Protector-Protege Strategy for the Biosynthesis of Purine Nucleoside Antibiotics.</title>
        <authorList>
            <person name="Wu P."/>
            <person name="Wan D."/>
            <person name="Xu G."/>
            <person name="Wang G."/>
            <person name="Ma H."/>
            <person name="Wang T."/>
            <person name="Gao Y."/>
            <person name="Qi J."/>
            <person name="Chen X."/>
            <person name="Zhu J."/>
            <person name="Li Y.Q."/>
            <person name="Deng Z."/>
            <person name="Chen W."/>
        </authorList>
    </citation>
    <scope>NUCLEOTIDE SEQUENCE</scope>
    <source>
        <strain evidence="6">NRRL 3238</strain>
    </source>
</reference>
<proteinExistence type="inferred from homology"/>
<feature type="domain" description="S-adenosyl-L-homocysteine hydrolase NAD binding" evidence="5">
    <location>
        <begin position="167"/>
        <end position="330"/>
    </location>
</feature>
<dbReference type="PANTHER" id="PTHR23420:SF0">
    <property type="entry name" value="ADENOSYLHOMOCYSTEINASE"/>
    <property type="match status" value="1"/>
</dbReference>
<evidence type="ECO:0000256" key="1">
    <source>
        <dbReference type="ARBA" id="ARBA00001911"/>
    </source>
</evidence>
<dbReference type="Pfam" id="PF05221">
    <property type="entry name" value="AdoHcyase"/>
    <property type="match status" value="1"/>
</dbReference>
<dbReference type="Gene3D" id="3.40.50.1480">
    <property type="entry name" value="Adenosylhomocysteinase-like"/>
    <property type="match status" value="1"/>
</dbReference>
<protein>
    <submittedName>
        <fullName evidence="6">Adenosylhomocysteinase</fullName>
    </submittedName>
</protein>
<dbReference type="GO" id="GO:0005829">
    <property type="term" value="C:cytosol"/>
    <property type="evidence" value="ECO:0007669"/>
    <property type="project" value="TreeGrafter"/>
</dbReference>
<dbReference type="GO" id="GO:0006730">
    <property type="term" value="P:one-carbon metabolic process"/>
    <property type="evidence" value="ECO:0007669"/>
    <property type="project" value="UniProtKB-KW"/>
</dbReference>
<dbReference type="GO" id="GO:0033353">
    <property type="term" value="P:S-adenosylmethionine cycle"/>
    <property type="evidence" value="ECO:0007669"/>
    <property type="project" value="TreeGrafter"/>
</dbReference>
<dbReference type="SMART" id="SM00996">
    <property type="entry name" value="AdoHcyase"/>
    <property type="match status" value="1"/>
</dbReference>
<dbReference type="InterPro" id="IPR000043">
    <property type="entry name" value="Adenosylhomocysteinase-like"/>
</dbReference>
<dbReference type="SUPFAM" id="SSF52283">
    <property type="entry name" value="Formate/glycerate dehydrogenase catalytic domain-like"/>
    <property type="match status" value="1"/>
</dbReference>